<feature type="transmembrane region" description="Helical" evidence="1">
    <location>
        <begin position="6"/>
        <end position="25"/>
    </location>
</feature>
<comment type="caution">
    <text evidence="2">The sequence shown here is derived from an EMBL/GenBank/DDBJ whole genome shotgun (WGS) entry which is preliminary data.</text>
</comment>
<evidence type="ECO:0000313" key="2">
    <source>
        <dbReference type="EMBL" id="MBL0744148.1"/>
    </source>
</evidence>
<sequence>MGGLSKQRIFWILLVTAAAAIFLFIRRSIPYSDSKNLQAANISLDSIWSFGPTVGIYDKASHRYFWLKSYTSFDNTAMDTLQSRRANIRFMKFMNGPLENRIYWMQIDSTVVFDQLVNRQ</sequence>
<organism evidence="2 3">
    <name type="scientific">Chryseolinea lacunae</name>
    <dbReference type="NCBI Taxonomy" id="2801331"/>
    <lineage>
        <taxon>Bacteria</taxon>
        <taxon>Pseudomonadati</taxon>
        <taxon>Bacteroidota</taxon>
        <taxon>Cytophagia</taxon>
        <taxon>Cytophagales</taxon>
        <taxon>Fulvivirgaceae</taxon>
        <taxon>Chryseolinea</taxon>
    </lineage>
</organism>
<protein>
    <submittedName>
        <fullName evidence="2">Uncharacterized protein</fullName>
    </submittedName>
</protein>
<proteinExistence type="predicted"/>
<keyword evidence="1" id="KW-0472">Membrane</keyword>
<accession>A0ABS1KY64</accession>
<keyword evidence="3" id="KW-1185">Reference proteome</keyword>
<dbReference type="EMBL" id="JAERRB010000009">
    <property type="protein sequence ID" value="MBL0744148.1"/>
    <property type="molecule type" value="Genomic_DNA"/>
</dbReference>
<gene>
    <name evidence="2" type="ORF">JI741_23150</name>
</gene>
<dbReference type="Proteomes" id="UP000613030">
    <property type="component" value="Unassembled WGS sequence"/>
</dbReference>
<reference evidence="2 3" key="1">
    <citation type="submission" date="2021-01" db="EMBL/GenBank/DDBJ databases">
        <title>Chryseolinea sp. Jin1 Genome sequencing and assembly.</title>
        <authorList>
            <person name="Kim I."/>
        </authorList>
    </citation>
    <scope>NUCLEOTIDE SEQUENCE [LARGE SCALE GENOMIC DNA]</scope>
    <source>
        <strain evidence="2 3">Jin1</strain>
    </source>
</reference>
<evidence type="ECO:0000313" key="3">
    <source>
        <dbReference type="Proteomes" id="UP000613030"/>
    </source>
</evidence>
<evidence type="ECO:0000256" key="1">
    <source>
        <dbReference type="SAM" id="Phobius"/>
    </source>
</evidence>
<name>A0ABS1KY64_9BACT</name>
<keyword evidence="1" id="KW-0812">Transmembrane</keyword>
<keyword evidence="1" id="KW-1133">Transmembrane helix</keyword>
<dbReference type="RefSeq" id="WP_202013791.1">
    <property type="nucleotide sequence ID" value="NZ_JAERRB010000009.1"/>
</dbReference>